<dbReference type="Proteomes" id="UP000694725">
    <property type="component" value="Unplaced"/>
</dbReference>
<dbReference type="PROSITE" id="PS00615">
    <property type="entry name" value="C_TYPE_LECTIN_1"/>
    <property type="match status" value="1"/>
</dbReference>
<evidence type="ECO:0000259" key="5">
    <source>
        <dbReference type="PROSITE" id="PS50041"/>
    </source>
</evidence>
<dbReference type="InterPro" id="IPR001304">
    <property type="entry name" value="C-type_lectin-like"/>
</dbReference>
<dbReference type="Proteomes" id="UP000694720">
    <property type="component" value="Unplaced"/>
</dbReference>
<sequence>MKLFLFFLLWILRRASSFPQSGSKCPADSFLYLSSCFTYFNDRMGWDQAEGMCQQYGSHLLTIQNFHEASAIAALIKNYQVNENIWIRLEKPSKNNQWKITGQLKYGQQTPLKGQEDTIKHEECVELVAREGFLKWNNPHCQERRPFLCQNLPFHLGYWMKENNVTKLSKVTKSDEKSKNNQFMKFDGGIREKATTKEDKITEECLFTNNHSSEKSLTSFLMVTLVFISFLISFFP</sequence>
<dbReference type="Ensembl" id="ENSSSCT00040076344.1">
    <property type="protein sequence ID" value="ENSSSCP00040032816.1"/>
    <property type="gene ID" value="ENSSSCG00040056355.1"/>
</dbReference>
<keyword evidence="3" id="KW-1133">Transmembrane helix</keyword>
<dbReference type="SMR" id="A0A8D2ACH8"/>
<dbReference type="Proteomes" id="UP000694571">
    <property type="component" value="Unplaced"/>
</dbReference>
<feature type="domain" description="C-type lectin" evidence="5">
    <location>
        <begin position="32"/>
        <end position="150"/>
    </location>
</feature>
<name>A0A8D2ACH8_PIG</name>
<dbReference type="Proteomes" id="UP000694722">
    <property type="component" value="Unplaced"/>
</dbReference>
<dbReference type="Proteomes" id="UP000694723">
    <property type="component" value="Unplaced"/>
</dbReference>
<dbReference type="Ensembl" id="ENSSSCT00065106891.1">
    <property type="protein sequence ID" value="ENSSSCP00065047584.1"/>
    <property type="gene ID" value="ENSSSCG00065077311.1"/>
</dbReference>
<evidence type="ECO:0000313" key="6">
    <source>
        <dbReference type="Ensembl" id="ENSSSCP00065047584.1"/>
    </source>
</evidence>
<dbReference type="InterPro" id="IPR050111">
    <property type="entry name" value="C-type_lectin/snaclec_domain"/>
</dbReference>
<evidence type="ECO:0000256" key="3">
    <source>
        <dbReference type="SAM" id="Phobius"/>
    </source>
</evidence>
<feature type="signal peptide" evidence="4">
    <location>
        <begin position="1"/>
        <end position="17"/>
    </location>
</feature>
<keyword evidence="3" id="KW-0472">Membrane</keyword>
<evidence type="ECO:0000313" key="7">
    <source>
        <dbReference type="Proteomes" id="UP000694725"/>
    </source>
</evidence>
<protein>
    <recommendedName>
        <fullName evidence="5">C-type lectin domain-containing protein</fullName>
    </recommendedName>
</protein>
<dbReference type="Ensembl" id="ENSSSCT00030072440.1">
    <property type="protein sequence ID" value="ENSSSCP00030033053.1"/>
    <property type="gene ID" value="ENSSSCG00030051993.1"/>
</dbReference>
<dbReference type="Pfam" id="PF00059">
    <property type="entry name" value="Lectin_C"/>
    <property type="match status" value="1"/>
</dbReference>
<feature type="chain" id="PRO_5044689399" description="C-type lectin domain-containing protein" evidence="4">
    <location>
        <begin position="18"/>
        <end position="236"/>
    </location>
</feature>
<dbReference type="Ensembl" id="ENSSSCT00060030405.1">
    <property type="protein sequence ID" value="ENSSSCP00060013058.1"/>
    <property type="gene ID" value="ENSSSCG00060022408.1"/>
</dbReference>
<dbReference type="Gene3D" id="3.10.100.10">
    <property type="entry name" value="Mannose-Binding Protein A, subunit A"/>
    <property type="match status" value="1"/>
</dbReference>
<keyword evidence="2" id="KW-1015">Disulfide bond</keyword>
<evidence type="ECO:0000256" key="2">
    <source>
        <dbReference type="ARBA" id="ARBA00023157"/>
    </source>
</evidence>
<feature type="transmembrane region" description="Helical" evidence="3">
    <location>
        <begin position="217"/>
        <end position="235"/>
    </location>
</feature>
<keyword evidence="4" id="KW-0732">Signal</keyword>
<dbReference type="Ensembl" id="ENSSSCT00035080280.1">
    <property type="protein sequence ID" value="ENSSSCP00035033071.1"/>
    <property type="gene ID" value="ENSSSCG00035059897.1"/>
</dbReference>
<dbReference type="OrthoDB" id="441660at2759"/>
<dbReference type="Ensembl" id="ENSSSCT00050082802.1">
    <property type="protein sequence ID" value="ENSSSCP00050035535.1"/>
    <property type="gene ID" value="ENSSSCG00050060774.1"/>
</dbReference>
<dbReference type="SMART" id="SM00034">
    <property type="entry name" value="CLECT"/>
    <property type="match status" value="1"/>
</dbReference>
<organism evidence="6 7">
    <name type="scientific">Sus scrofa</name>
    <name type="common">Pig</name>
    <dbReference type="NCBI Taxonomy" id="9823"/>
    <lineage>
        <taxon>Eukaryota</taxon>
        <taxon>Metazoa</taxon>
        <taxon>Chordata</taxon>
        <taxon>Craniata</taxon>
        <taxon>Vertebrata</taxon>
        <taxon>Euteleostomi</taxon>
        <taxon>Mammalia</taxon>
        <taxon>Eutheria</taxon>
        <taxon>Laurasiatheria</taxon>
        <taxon>Artiodactyla</taxon>
        <taxon>Suina</taxon>
        <taxon>Suidae</taxon>
        <taxon>Sus</taxon>
    </lineage>
</organism>
<reference evidence="6" key="1">
    <citation type="submission" date="2025-05" db="UniProtKB">
        <authorList>
            <consortium name="Ensembl"/>
        </authorList>
    </citation>
    <scope>IDENTIFICATION</scope>
</reference>
<dbReference type="InterPro" id="IPR018378">
    <property type="entry name" value="C-type_lectin_CS"/>
</dbReference>
<dbReference type="GeneID" id="110262014"/>
<keyword evidence="1" id="KW-0430">Lectin</keyword>
<dbReference type="AlphaFoldDB" id="A0A8D2ACH8"/>
<dbReference type="GO" id="GO:0030246">
    <property type="term" value="F:carbohydrate binding"/>
    <property type="evidence" value="ECO:0007669"/>
    <property type="project" value="UniProtKB-KW"/>
</dbReference>
<proteinExistence type="predicted"/>
<dbReference type="InterPro" id="IPR016186">
    <property type="entry name" value="C-type_lectin-like/link_sf"/>
</dbReference>
<dbReference type="SUPFAM" id="SSF56436">
    <property type="entry name" value="C-type lectin-like"/>
    <property type="match status" value="1"/>
</dbReference>
<dbReference type="KEGG" id="ssc:110262014"/>
<accession>A0A8D2ACH8</accession>
<dbReference type="PRINTS" id="PR01504">
    <property type="entry name" value="PNCREATITSAP"/>
</dbReference>
<dbReference type="InterPro" id="IPR016187">
    <property type="entry name" value="CTDL_fold"/>
</dbReference>
<dbReference type="Ensembl" id="ENSSSCT00045046270.1">
    <property type="protein sequence ID" value="ENSSSCP00045032103.1"/>
    <property type="gene ID" value="ENSSSCG00045027219.1"/>
</dbReference>
<evidence type="ECO:0000256" key="1">
    <source>
        <dbReference type="ARBA" id="ARBA00022734"/>
    </source>
</evidence>
<keyword evidence="3" id="KW-0812">Transmembrane</keyword>
<dbReference type="PANTHER" id="PTHR22803">
    <property type="entry name" value="MANNOSE, PHOSPHOLIPASE, LECTIN RECEPTOR RELATED"/>
    <property type="match status" value="1"/>
</dbReference>
<dbReference type="Proteomes" id="UP000694728">
    <property type="component" value="Unplaced"/>
</dbReference>
<dbReference type="RefSeq" id="XP_020956462.1">
    <property type="nucleotide sequence ID" value="XM_021100803.1"/>
</dbReference>
<dbReference type="Proteomes" id="UP000694570">
    <property type="component" value="Unplaced"/>
</dbReference>
<evidence type="ECO:0000256" key="4">
    <source>
        <dbReference type="SAM" id="SignalP"/>
    </source>
</evidence>
<gene>
    <name evidence="6" type="primary">LOC110262014</name>
</gene>
<dbReference type="PROSITE" id="PS50041">
    <property type="entry name" value="C_TYPE_LECTIN_2"/>
    <property type="match status" value="1"/>
</dbReference>
<dbReference type="Proteomes" id="UP000694727">
    <property type="component" value="Unplaced"/>
</dbReference>
<dbReference type="Ensembl" id="ENSSSCT00025058525.1">
    <property type="protein sequence ID" value="ENSSSCP00025024788.1"/>
    <property type="gene ID" value="ENSSSCG00025043199.1"/>
</dbReference>